<accession>A0A9D0Z7F9</accession>
<reference evidence="1" key="1">
    <citation type="submission" date="2020-10" db="EMBL/GenBank/DDBJ databases">
        <authorList>
            <person name="Gilroy R."/>
        </authorList>
    </citation>
    <scope>NUCLEOTIDE SEQUENCE</scope>
    <source>
        <strain evidence="1">ChiSjej2B20-13462</strain>
    </source>
</reference>
<dbReference type="InterPro" id="IPR034829">
    <property type="entry name" value="DnaD-like_sf"/>
</dbReference>
<sequence length="265" mass="30237">MPDRLIRESICSSETLNQLNDFEERFWHRLIVNCDDYGRFDARPEILKARLFPLMEGKTKKDMTGALSKLASVGLVELYEVDGKPFLRVVTWDKYQRVRAKRSKFPDPPAMCRHVSADDSNSPRNPIQSYAYAYSEAESDARTREDVAAVMQAYMDRIDPTPSRDCLDQLLGYIDEMGADCCLRAISVAEDNNARKWSYIRSVLRDKCAQGVRNLEQWDALEAKRQQAASLMRGRKQAAAAVQEPPEWAREAVARMMGTQEDTNG</sequence>
<organism evidence="1 2">
    <name type="scientific">Candidatus Avoscillospira stercorigallinarum</name>
    <dbReference type="NCBI Taxonomy" id="2840708"/>
    <lineage>
        <taxon>Bacteria</taxon>
        <taxon>Bacillati</taxon>
        <taxon>Bacillota</taxon>
        <taxon>Clostridia</taxon>
        <taxon>Eubacteriales</taxon>
        <taxon>Oscillospiraceae</taxon>
        <taxon>Oscillospiraceae incertae sedis</taxon>
        <taxon>Candidatus Avoscillospira</taxon>
    </lineage>
</organism>
<protein>
    <submittedName>
        <fullName evidence="1">Uncharacterized protein</fullName>
    </submittedName>
</protein>
<evidence type="ECO:0000313" key="2">
    <source>
        <dbReference type="Proteomes" id="UP000886874"/>
    </source>
</evidence>
<dbReference type="AlphaFoldDB" id="A0A9D0Z7F9"/>
<dbReference type="SUPFAM" id="SSF158499">
    <property type="entry name" value="DnaD domain-like"/>
    <property type="match status" value="1"/>
</dbReference>
<dbReference type="Proteomes" id="UP000886874">
    <property type="component" value="Unassembled WGS sequence"/>
</dbReference>
<reference evidence="1" key="2">
    <citation type="journal article" date="2021" name="PeerJ">
        <title>Extensive microbial diversity within the chicken gut microbiome revealed by metagenomics and culture.</title>
        <authorList>
            <person name="Gilroy R."/>
            <person name="Ravi A."/>
            <person name="Getino M."/>
            <person name="Pursley I."/>
            <person name="Horton D.L."/>
            <person name="Alikhan N.F."/>
            <person name="Baker D."/>
            <person name="Gharbi K."/>
            <person name="Hall N."/>
            <person name="Watson M."/>
            <person name="Adriaenssens E.M."/>
            <person name="Foster-Nyarko E."/>
            <person name="Jarju S."/>
            <person name="Secka A."/>
            <person name="Antonio M."/>
            <person name="Oren A."/>
            <person name="Chaudhuri R.R."/>
            <person name="La Ragione R."/>
            <person name="Hildebrand F."/>
            <person name="Pallen M.J."/>
        </authorList>
    </citation>
    <scope>NUCLEOTIDE SEQUENCE</scope>
    <source>
        <strain evidence="1">ChiSjej2B20-13462</strain>
    </source>
</reference>
<proteinExistence type="predicted"/>
<comment type="caution">
    <text evidence="1">The sequence shown here is derived from an EMBL/GenBank/DDBJ whole genome shotgun (WGS) entry which is preliminary data.</text>
</comment>
<gene>
    <name evidence="1" type="ORF">IAA67_03315</name>
</gene>
<evidence type="ECO:0000313" key="1">
    <source>
        <dbReference type="EMBL" id="HIQ69345.1"/>
    </source>
</evidence>
<dbReference type="Gene3D" id="1.10.10.630">
    <property type="entry name" value="DnaD domain-like"/>
    <property type="match status" value="1"/>
</dbReference>
<name>A0A9D0Z7F9_9FIRM</name>
<dbReference type="EMBL" id="DVFN01000051">
    <property type="protein sequence ID" value="HIQ69345.1"/>
    <property type="molecule type" value="Genomic_DNA"/>
</dbReference>